<dbReference type="InterPro" id="IPR002052">
    <property type="entry name" value="DNA_methylase_N6_adenine_CS"/>
</dbReference>
<dbReference type="PROSITE" id="PS00092">
    <property type="entry name" value="N6_MTASE"/>
    <property type="match status" value="1"/>
</dbReference>
<gene>
    <name evidence="8" type="ORF">S01H1_00137</name>
</gene>
<dbReference type="Gene3D" id="1.10.8.10">
    <property type="entry name" value="DNA helicase RuvA subunit, C-terminal domain"/>
    <property type="match status" value="1"/>
</dbReference>
<evidence type="ECO:0000256" key="2">
    <source>
        <dbReference type="ARBA" id="ARBA00022603"/>
    </source>
</evidence>
<dbReference type="NCBIfam" id="TIGR00536">
    <property type="entry name" value="hemK_fam"/>
    <property type="match status" value="1"/>
</dbReference>
<reference evidence="8" key="1">
    <citation type="journal article" date="2014" name="Front. Microbiol.">
        <title>High frequency of phylogenetically diverse reductive dehalogenase-homologous genes in deep subseafloor sedimentary metagenomes.</title>
        <authorList>
            <person name="Kawai M."/>
            <person name="Futagami T."/>
            <person name="Toyoda A."/>
            <person name="Takaki Y."/>
            <person name="Nishi S."/>
            <person name="Hori S."/>
            <person name="Arai W."/>
            <person name="Tsubouchi T."/>
            <person name="Morono Y."/>
            <person name="Uchiyama I."/>
            <person name="Ito T."/>
            <person name="Fujiyama A."/>
            <person name="Inagaki F."/>
            <person name="Takami H."/>
        </authorList>
    </citation>
    <scope>NUCLEOTIDE SEQUENCE</scope>
    <source>
        <strain evidence="8">Expedition CK06-06</strain>
    </source>
</reference>
<evidence type="ECO:0000259" key="7">
    <source>
        <dbReference type="Pfam" id="PF17827"/>
    </source>
</evidence>
<dbReference type="InterPro" id="IPR019874">
    <property type="entry name" value="RF_methyltr_PrmC"/>
</dbReference>
<keyword evidence="2" id="KW-0489">Methyltransferase</keyword>
<organism evidence="8">
    <name type="scientific">marine sediment metagenome</name>
    <dbReference type="NCBI Taxonomy" id="412755"/>
    <lineage>
        <taxon>unclassified sequences</taxon>
        <taxon>metagenomes</taxon>
        <taxon>ecological metagenomes</taxon>
    </lineage>
</organism>
<proteinExistence type="predicted"/>
<dbReference type="SUPFAM" id="SSF53335">
    <property type="entry name" value="S-adenosyl-L-methionine-dependent methyltransferases"/>
    <property type="match status" value="1"/>
</dbReference>
<evidence type="ECO:0000313" key="8">
    <source>
        <dbReference type="EMBL" id="GAF70743.1"/>
    </source>
</evidence>
<dbReference type="Gene3D" id="3.40.50.150">
    <property type="entry name" value="Vaccinia Virus protein VP39"/>
    <property type="match status" value="1"/>
</dbReference>
<dbReference type="InterPro" id="IPR050320">
    <property type="entry name" value="N5-glutamine_MTase"/>
</dbReference>
<evidence type="ECO:0000256" key="4">
    <source>
        <dbReference type="ARBA" id="ARBA00022691"/>
    </source>
</evidence>
<dbReference type="CDD" id="cd02440">
    <property type="entry name" value="AdoMet_MTases"/>
    <property type="match status" value="1"/>
</dbReference>
<dbReference type="GO" id="GO:0102559">
    <property type="term" value="F:peptide chain release factor N(5)-glutamine methyltransferase activity"/>
    <property type="evidence" value="ECO:0007669"/>
    <property type="project" value="UniProtKB-EC"/>
</dbReference>
<dbReference type="AlphaFoldDB" id="X0RPM7"/>
<keyword evidence="3" id="KW-0808">Transferase</keyword>
<name>X0RPM7_9ZZZZ</name>
<protein>
    <recommendedName>
        <fullName evidence="1">peptide chain release factor N(5)-glutamine methyltransferase</fullName>
        <ecNumber evidence="1">2.1.1.297</ecNumber>
    </recommendedName>
</protein>
<feature type="domain" description="Methyltransferase small" evidence="6">
    <location>
        <begin position="78"/>
        <end position="169"/>
    </location>
</feature>
<comment type="caution">
    <text evidence="8">The sequence shown here is derived from an EMBL/GenBank/DDBJ whole genome shotgun (WGS) entry which is preliminary data.</text>
</comment>
<dbReference type="InterPro" id="IPR029063">
    <property type="entry name" value="SAM-dependent_MTases_sf"/>
</dbReference>
<evidence type="ECO:0000256" key="1">
    <source>
        <dbReference type="ARBA" id="ARBA00012771"/>
    </source>
</evidence>
<dbReference type="EC" id="2.1.1.297" evidence="1"/>
<dbReference type="Pfam" id="PF05175">
    <property type="entry name" value="MTS"/>
    <property type="match status" value="1"/>
</dbReference>
<dbReference type="PANTHER" id="PTHR18895:SF74">
    <property type="entry name" value="MTRF1L RELEASE FACTOR GLUTAMINE METHYLTRANSFERASE"/>
    <property type="match status" value="1"/>
</dbReference>
<sequence length="255" mass="28284">MLLVCTSLSEEQFYSSPDNKLSRAQERRFFELTSKRLAGFPLSYLTGTKEFWSISFKVSPGVMIPRPETELIIEKVLELSSRKDETIVDIGTGCGNIAVSLAKELPQAKIIATDTEKIALEVAKANASREKLSNIIFSRGSLFSPLKEFKLERKCDFIVSNPPYVSEDEWAGLARETRNHEPKSSFVAGKSGLEVISNLVQGAPPYLKPGGYLLIEIGQGQKDKVLSFFKSGSSWVDLDFFKDLAGIPRIVLGRV</sequence>
<dbReference type="Pfam" id="PF17827">
    <property type="entry name" value="PrmC_N"/>
    <property type="match status" value="1"/>
</dbReference>
<dbReference type="InterPro" id="IPR007848">
    <property type="entry name" value="Small_mtfrase_dom"/>
</dbReference>
<dbReference type="PANTHER" id="PTHR18895">
    <property type="entry name" value="HEMK METHYLTRANSFERASE"/>
    <property type="match status" value="1"/>
</dbReference>
<dbReference type="GO" id="GO:0003676">
    <property type="term" value="F:nucleic acid binding"/>
    <property type="evidence" value="ECO:0007669"/>
    <property type="project" value="InterPro"/>
</dbReference>
<dbReference type="NCBIfam" id="TIGR03534">
    <property type="entry name" value="RF_mod_PrmC"/>
    <property type="match status" value="1"/>
</dbReference>
<dbReference type="GO" id="GO:0032259">
    <property type="term" value="P:methylation"/>
    <property type="evidence" value="ECO:0007669"/>
    <property type="project" value="UniProtKB-KW"/>
</dbReference>
<accession>X0RPM7</accession>
<dbReference type="InterPro" id="IPR004556">
    <property type="entry name" value="HemK-like"/>
</dbReference>
<comment type="catalytic activity">
    <reaction evidence="5">
        <text>L-glutaminyl-[peptide chain release factor] + S-adenosyl-L-methionine = N(5)-methyl-L-glutaminyl-[peptide chain release factor] + S-adenosyl-L-homocysteine + H(+)</text>
        <dbReference type="Rhea" id="RHEA:42896"/>
        <dbReference type="Rhea" id="RHEA-COMP:10271"/>
        <dbReference type="Rhea" id="RHEA-COMP:10272"/>
        <dbReference type="ChEBI" id="CHEBI:15378"/>
        <dbReference type="ChEBI" id="CHEBI:30011"/>
        <dbReference type="ChEBI" id="CHEBI:57856"/>
        <dbReference type="ChEBI" id="CHEBI:59789"/>
        <dbReference type="ChEBI" id="CHEBI:61891"/>
        <dbReference type="EC" id="2.1.1.297"/>
    </reaction>
</comment>
<feature type="domain" description="Release factor glutamine methyltransferase N-terminal" evidence="7">
    <location>
        <begin position="5"/>
        <end position="47"/>
    </location>
</feature>
<evidence type="ECO:0000256" key="5">
    <source>
        <dbReference type="ARBA" id="ARBA00048391"/>
    </source>
</evidence>
<evidence type="ECO:0000259" key="6">
    <source>
        <dbReference type="Pfam" id="PF05175"/>
    </source>
</evidence>
<evidence type="ECO:0000256" key="3">
    <source>
        <dbReference type="ARBA" id="ARBA00022679"/>
    </source>
</evidence>
<keyword evidence="4" id="KW-0949">S-adenosyl-L-methionine</keyword>
<dbReference type="EMBL" id="BARS01000042">
    <property type="protein sequence ID" value="GAF70743.1"/>
    <property type="molecule type" value="Genomic_DNA"/>
</dbReference>
<dbReference type="InterPro" id="IPR040758">
    <property type="entry name" value="PrmC_N"/>
</dbReference>